<evidence type="ECO:0000313" key="1">
    <source>
        <dbReference type="EMBL" id="POM60058.1"/>
    </source>
</evidence>
<accession>A0A2P4X3E4</accession>
<reference evidence="1 2" key="1">
    <citation type="journal article" date="2017" name="Genome Biol. Evol.">
        <title>Phytophthora megakarya and P. palmivora, closely related causal agents of cacao black pod rot, underwent increases in genome sizes and gene numbers by different mechanisms.</title>
        <authorList>
            <person name="Ali S.S."/>
            <person name="Shao J."/>
            <person name="Lary D.J."/>
            <person name="Kronmiller B."/>
            <person name="Shen D."/>
            <person name="Strem M.D."/>
            <person name="Amoako-Attah I."/>
            <person name="Akrofi A.Y."/>
            <person name="Begoude B.A."/>
            <person name="Ten Hoopen G.M."/>
            <person name="Coulibaly K."/>
            <person name="Kebe B.I."/>
            <person name="Melnick R.L."/>
            <person name="Guiltinan M.J."/>
            <person name="Tyler B.M."/>
            <person name="Meinhardt L.W."/>
            <person name="Bailey B.A."/>
        </authorList>
    </citation>
    <scope>NUCLEOTIDE SEQUENCE [LARGE SCALE GENOMIC DNA]</scope>
    <source>
        <strain evidence="2">sbr112.9</strain>
    </source>
</reference>
<dbReference type="EMBL" id="NCKW01016949">
    <property type="protein sequence ID" value="POM60058.1"/>
    <property type="molecule type" value="Genomic_DNA"/>
</dbReference>
<proteinExistence type="predicted"/>
<organism evidence="1 2">
    <name type="scientific">Phytophthora palmivora</name>
    <dbReference type="NCBI Taxonomy" id="4796"/>
    <lineage>
        <taxon>Eukaryota</taxon>
        <taxon>Sar</taxon>
        <taxon>Stramenopiles</taxon>
        <taxon>Oomycota</taxon>
        <taxon>Peronosporomycetes</taxon>
        <taxon>Peronosporales</taxon>
        <taxon>Peronosporaceae</taxon>
        <taxon>Phytophthora</taxon>
    </lineage>
</organism>
<protein>
    <submittedName>
        <fullName evidence="1">Uncharacterized protein</fullName>
    </submittedName>
</protein>
<comment type="caution">
    <text evidence="1">The sequence shown here is derived from an EMBL/GenBank/DDBJ whole genome shotgun (WGS) entry which is preliminary data.</text>
</comment>
<dbReference type="AlphaFoldDB" id="A0A2P4X3E4"/>
<sequence>MTWLEATTWGTISATPELFDEETDSDTAGSKLALEAANILRKAHLGSVYRLRSVHWGIVTLWILLLI</sequence>
<keyword evidence="2" id="KW-1185">Reference proteome</keyword>
<evidence type="ECO:0000313" key="2">
    <source>
        <dbReference type="Proteomes" id="UP000237271"/>
    </source>
</evidence>
<dbReference type="Proteomes" id="UP000237271">
    <property type="component" value="Unassembled WGS sequence"/>
</dbReference>
<name>A0A2P4X3E4_9STRA</name>
<gene>
    <name evidence="1" type="ORF">PHPALM_31136</name>
</gene>